<proteinExistence type="predicted"/>
<protein>
    <submittedName>
        <fullName evidence="1">Uncharacterized protein</fullName>
    </submittedName>
</protein>
<name>A0A7C4U7Y2_UNCW3</name>
<sequence length="135" mass="16535">MREEPEGIVLRGKLGEYLYRFFADTIQYKDYYSFLKDKRYIIFNGDFCEKDTVKRFQFAIVLTRIVFEKGLEVYYEHPKIPYDLKKDIFYFNPVILVLGLKLMELEDGNFYPDRYLKFREMLNAFERIKLMEKNK</sequence>
<dbReference type="AlphaFoldDB" id="A0A7C4U7Y2"/>
<reference evidence="1" key="1">
    <citation type="journal article" date="2020" name="mSystems">
        <title>Genome- and Community-Level Interaction Insights into Carbon Utilization and Element Cycling Functions of Hydrothermarchaeota in Hydrothermal Sediment.</title>
        <authorList>
            <person name="Zhou Z."/>
            <person name="Liu Y."/>
            <person name="Xu W."/>
            <person name="Pan J."/>
            <person name="Luo Z.H."/>
            <person name="Li M."/>
        </authorList>
    </citation>
    <scope>NUCLEOTIDE SEQUENCE [LARGE SCALE GENOMIC DNA]</scope>
    <source>
        <strain evidence="1">SpSt-780</strain>
    </source>
</reference>
<evidence type="ECO:0000313" key="1">
    <source>
        <dbReference type="EMBL" id="HGW92316.1"/>
    </source>
</evidence>
<comment type="caution">
    <text evidence="1">The sequence shown here is derived from an EMBL/GenBank/DDBJ whole genome shotgun (WGS) entry which is preliminary data.</text>
</comment>
<organism evidence="1">
    <name type="scientific">candidate division WOR-3 bacterium</name>
    <dbReference type="NCBI Taxonomy" id="2052148"/>
    <lineage>
        <taxon>Bacteria</taxon>
        <taxon>Bacteria division WOR-3</taxon>
    </lineage>
</organism>
<dbReference type="EMBL" id="DTHG01000090">
    <property type="protein sequence ID" value="HGW92316.1"/>
    <property type="molecule type" value="Genomic_DNA"/>
</dbReference>
<gene>
    <name evidence="1" type="ORF">ENV67_07245</name>
</gene>
<accession>A0A7C4U7Y2</accession>